<protein>
    <submittedName>
        <fullName evidence="3">NUDIX hydrolase</fullName>
    </submittedName>
</protein>
<organism evidence="3 4">
    <name type="scientific">Fodinicola feengrottensis</name>
    <dbReference type="NCBI Taxonomy" id="435914"/>
    <lineage>
        <taxon>Bacteria</taxon>
        <taxon>Bacillati</taxon>
        <taxon>Actinomycetota</taxon>
        <taxon>Actinomycetes</taxon>
        <taxon>Mycobacteriales</taxon>
        <taxon>Fodinicola</taxon>
    </lineage>
</organism>
<dbReference type="PANTHER" id="PTHR21340:SF0">
    <property type="entry name" value="BIS(5'-NUCLEOSYL)-TETRAPHOSPHATASE [ASYMMETRICAL]"/>
    <property type="match status" value="1"/>
</dbReference>
<accession>A0ABN2H6J6</accession>
<dbReference type="PROSITE" id="PS51462">
    <property type="entry name" value="NUDIX"/>
    <property type="match status" value="1"/>
</dbReference>
<evidence type="ECO:0000259" key="2">
    <source>
        <dbReference type="PROSITE" id="PS51462"/>
    </source>
</evidence>
<evidence type="ECO:0000256" key="1">
    <source>
        <dbReference type="ARBA" id="ARBA00022801"/>
    </source>
</evidence>
<evidence type="ECO:0000313" key="4">
    <source>
        <dbReference type="Proteomes" id="UP001500618"/>
    </source>
</evidence>
<name>A0ABN2H6J6_9ACTN</name>
<dbReference type="SMART" id="SM00855">
    <property type="entry name" value="PGAM"/>
    <property type="match status" value="1"/>
</dbReference>
<keyword evidence="4" id="KW-1185">Reference proteome</keyword>
<gene>
    <name evidence="3" type="ORF">GCM10009765_34980</name>
</gene>
<dbReference type="InterPro" id="IPR051325">
    <property type="entry name" value="Nudix_hydrolase_domain"/>
</dbReference>
<dbReference type="InterPro" id="IPR013078">
    <property type="entry name" value="His_Pase_superF_clade-1"/>
</dbReference>
<dbReference type="Pfam" id="PF00300">
    <property type="entry name" value="His_Phos_1"/>
    <property type="match status" value="1"/>
</dbReference>
<dbReference type="SUPFAM" id="SSF55811">
    <property type="entry name" value="Nudix"/>
    <property type="match status" value="1"/>
</dbReference>
<dbReference type="InterPro" id="IPR015797">
    <property type="entry name" value="NUDIX_hydrolase-like_dom_sf"/>
</dbReference>
<dbReference type="EMBL" id="BAAANY010000010">
    <property type="protein sequence ID" value="GAA1682806.1"/>
    <property type="molecule type" value="Genomic_DNA"/>
</dbReference>
<dbReference type="Pfam" id="PF00293">
    <property type="entry name" value="NUDIX"/>
    <property type="match status" value="1"/>
</dbReference>
<reference evidence="3 4" key="1">
    <citation type="journal article" date="2019" name="Int. J. Syst. Evol. Microbiol.">
        <title>The Global Catalogue of Microorganisms (GCM) 10K type strain sequencing project: providing services to taxonomists for standard genome sequencing and annotation.</title>
        <authorList>
            <consortium name="The Broad Institute Genomics Platform"/>
            <consortium name="The Broad Institute Genome Sequencing Center for Infectious Disease"/>
            <person name="Wu L."/>
            <person name="Ma J."/>
        </authorList>
    </citation>
    <scope>NUCLEOTIDE SEQUENCE [LARGE SCALE GENOMIC DNA]</scope>
    <source>
        <strain evidence="3 4">JCM 14718</strain>
    </source>
</reference>
<feature type="domain" description="Nudix hydrolase" evidence="2">
    <location>
        <begin position="21"/>
        <end position="152"/>
    </location>
</feature>
<dbReference type="PANTHER" id="PTHR21340">
    <property type="entry name" value="DIADENOSINE 5,5-P1,P4-TETRAPHOSPHATE PYROPHOSPHOHYDROLASE MUTT"/>
    <property type="match status" value="1"/>
</dbReference>
<dbReference type="CDD" id="cd07067">
    <property type="entry name" value="HP_PGM_like"/>
    <property type="match status" value="1"/>
</dbReference>
<proteinExistence type="predicted"/>
<sequence>MALGQAERHGWTYGGQVSPRPELRAAGGVLWRRDPSGATVIALVHRPRYDDWSLPKGKLATGEHSLTAGYREVLEETGITPTLGRRLVRTEYPVSISEKIARKVVDYWAMRAADGDFQANDEVDELRWLTVEKATDAVSYRHDRAVLAAFAQAEPDTTTILLVRHGSAGDRTQWRGTDDLRPLDPTGHRQAKRAATVLPCFGPRRVISADKVRCVETIRPLATVLGLPVVVDDDFGEERHARNSTRAGELVRALAMAGEPVAICSQGGLIPDTVAELAAADGIALEDVPSRKGSVWALSFTGRRLIAADYYRTLKPEKS</sequence>
<dbReference type="InterPro" id="IPR000086">
    <property type="entry name" value="NUDIX_hydrolase_dom"/>
</dbReference>
<dbReference type="CDD" id="cd03673">
    <property type="entry name" value="NUDIX_Ap6A_hydrolase"/>
    <property type="match status" value="1"/>
</dbReference>
<dbReference type="Gene3D" id="3.90.79.10">
    <property type="entry name" value="Nucleoside Triphosphate Pyrophosphohydrolase"/>
    <property type="match status" value="1"/>
</dbReference>
<dbReference type="InterPro" id="IPR029033">
    <property type="entry name" value="His_PPase_superfam"/>
</dbReference>
<dbReference type="Proteomes" id="UP001500618">
    <property type="component" value="Unassembled WGS sequence"/>
</dbReference>
<dbReference type="SUPFAM" id="SSF53254">
    <property type="entry name" value="Phosphoglycerate mutase-like"/>
    <property type="match status" value="1"/>
</dbReference>
<comment type="caution">
    <text evidence="3">The sequence shown here is derived from an EMBL/GenBank/DDBJ whole genome shotgun (WGS) entry which is preliminary data.</text>
</comment>
<dbReference type="GO" id="GO:0016787">
    <property type="term" value="F:hydrolase activity"/>
    <property type="evidence" value="ECO:0007669"/>
    <property type="project" value="UniProtKB-KW"/>
</dbReference>
<keyword evidence="1 3" id="KW-0378">Hydrolase</keyword>
<dbReference type="Gene3D" id="3.40.50.1240">
    <property type="entry name" value="Phosphoglycerate mutase-like"/>
    <property type="match status" value="1"/>
</dbReference>
<evidence type="ECO:0000313" key="3">
    <source>
        <dbReference type="EMBL" id="GAA1682806.1"/>
    </source>
</evidence>